<dbReference type="SUPFAM" id="SSF51126">
    <property type="entry name" value="Pectin lyase-like"/>
    <property type="match status" value="1"/>
</dbReference>
<organism evidence="1 2">
    <name type="scientific">Komarekiella delphini-convector SJRDD-AB1</name>
    <dbReference type="NCBI Taxonomy" id="2593771"/>
    <lineage>
        <taxon>Bacteria</taxon>
        <taxon>Bacillati</taxon>
        <taxon>Cyanobacteriota</taxon>
        <taxon>Cyanophyceae</taxon>
        <taxon>Nostocales</taxon>
        <taxon>Nostocaceae</taxon>
        <taxon>Komarekiella</taxon>
        <taxon>Komarekiella delphini-convector</taxon>
    </lineage>
</organism>
<accession>A0AA41BA28</accession>
<reference evidence="1" key="1">
    <citation type="submission" date="2019-07" db="EMBL/GenBank/DDBJ databases">
        <title>Toxilogical consequences of a new and cryptic species of cyanobacteria (Komarekiella delphini-convector) recovered from the epidermis of a bottlenose dolphin and 1500 ft. in the air.</title>
        <authorList>
            <person name="Brown A.O."/>
            <person name="Dvorak P."/>
            <person name="Villanueva C.D."/>
            <person name="Foss A.J."/>
            <person name="Garvey A.D."/>
            <person name="Gibson Q.A."/>
            <person name="Johansen J.R."/>
            <person name="Casamatta D.A."/>
        </authorList>
    </citation>
    <scope>NUCLEOTIDE SEQUENCE</scope>
    <source>
        <strain evidence="1">SJRDD-AB1</strain>
    </source>
</reference>
<evidence type="ECO:0000313" key="2">
    <source>
        <dbReference type="Proteomes" id="UP001165986"/>
    </source>
</evidence>
<protein>
    <submittedName>
        <fullName evidence="1">Uncharacterized protein</fullName>
    </submittedName>
</protein>
<sequence>MLSQRALVDASGIGNSAIQLVGKQIFFTGGSIALIQNQGAQAGSGINIQASNFLQLSGTSSDGKIPSGIEIETLGETVGDVMVSTKDLSFEGGAAINSKTFTEASASNILLNAFESVEVKGFSFINPTTASIASGVGSYTFNAGTSGKIAINAGQLTALDGGTITSGSFGAGAGGDLIINANRSVELSGFNPILSSPSQVAVGAYKSGNSGNLKIISPEVRLRNGGIIASYTFSSGNAGDITIEAPSFLSITTPVNRSDLSYEFLSGISSYAISPPILIQQVLGLSSEVSGAARSIKIKTERLSLSKGSITVSNLGTGSAGNVDIDANIVSLKNNSSISAATALSDGGNIFIRANNVQLFDSIISASASNPEAAYRLLGIDVTYNLAQTGAGIGGEVTINTKTLFSLGNSAITANAFKGRGGNIWINADAYFFSGDSQVEANSQLGINGAVQINGLAIDPSGATTAPNTVTEIPEIASACQGQSGVAESEFIITGVDRLPLSPNDVPPIKPTWQDNFVSGQVNNNSEEPKLITKKPIQNVEAQGWMEDSYGNVILTAEANSGTPYAALSANLCSEENVSKSTVITPIQQ</sequence>
<proteinExistence type="predicted"/>
<name>A0AA41BA28_9NOST</name>
<dbReference type="AlphaFoldDB" id="A0AA41BA28"/>
<dbReference type="Gene3D" id="2.160.20.10">
    <property type="entry name" value="Single-stranded right-handed beta-helix, Pectin lyase-like"/>
    <property type="match status" value="2"/>
</dbReference>
<dbReference type="InterPro" id="IPR011050">
    <property type="entry name" value="Pectin_lyase_fold/virulence"/>
</dbReference>
<dbReference type="InterPro" id="IPR012334">
    <property type="entry name" value="Pectin_lyas_fold"/>
</dbReference>
<keyword evidence="2" id="KW-1185">Reference proteome</keyword>
<dbReference type="RefSeq" id="WP_191762284.1">
    <property type="nucleotide sequence ID" value="NZ_VJXY01000096.1"/>
</dbReference>
<dbReference type="Proteomes" id="UP001165986">
    <property type="component" value="Unassembled WGS sequence"/>
</dbReference>
<comment type="caution">
    <text evidence="1">The sequence shown here is derived from an EMBL/GenBank/DDBJ whole genome shotgun (WGS) entry which is preliminary data.</text>
</comment>
<dbReference type="EMBL" id="VJXY01000096">
    <property type="protein sequence ID" value="MBD6620965.1"/>
    <property type="molecule type" value="Genomic_DNA"/>
</dbReference>
<evidence type="ECO:0000313" key="1">
    <source>
        <dbReference type="EMBL" id="MBD6620965.1"/>
    </source>
</evidence>
<gene>
    <name evidence="1" type="ORF">FNW02_35870</name>
</gene>